<protein>
    <recommendedName>
        <fullName evidence="4">F-box domain-containing protein</fullName>
    </recommendedName>
</protein>
<feature type="compositionally biased region" description="Acidic residues" evidence="1">
    <location>
        <begin position="342"/>
        <end position="362"/>
    </location>
</feature>
<comment type="caution">
    <text evidence="2">The sequence shown here is derived from an EMBL/GenBank/DDBJ whole genome shotgun (WGS) entry which is preliminary data.</text>
</comment>
<evidence type="ECO:0008006" key="4">
    <source>
        <dbReference type="Google" id="ProtNLM"/>
    </source>
</evidence>
<gene>
    <name evidence="2" type="ORF">DdX_18550</name>
</gene>
<dbReference type="Proteomes" id="UP001201812">
    <property type="component" value="Unassembled WGS sequence"/>
</dbReference>
<keyword evidence="3" id="KW-1185">Reference proteome</keyword>
<sequence length="362" mass="42104">MLANHSDETQHGPCAKKTRSARQMLPLDVLYGILCFFSRNKLEYISIACRTINKMVVHSFPERPYRLNDRRHGIPVIELKDNGSLLQLITIIGSPVHPIRRLRLTENGDKWEGMQRGDRSNECFYSVERLRAYMPKSIRFSLVNLHICSNRLFAQDDLTVLESVAHTWDGRQMRVYFETDKNNCSEQDERFSQSIKLLFESPAFMRCSNLVLNHVPLPLHNFPILYSMKYVEIDVGYKLTPDPGFIAEFVEQKKCHPESNTMFEFGCGISKIAPDIFKKLRQNFEIATTPNTYWIALGFEPKKFRIENPVTKEVMQIRPEKESYDSYSVLERLTLEKCESGECFEEESSNEMSDEEEGDIEN</sequence>
<name>A0AAD4MJG9_9BILA</name>
<organism evidence="2 3">
    <name type="scientific">Ditylenchus destructor</name>
    <dbReference type="NCBI Taxonomy" id="166010"/>
    <lineage>
        <taxon>Eukaryota</taxon>
        <taxon>Metazoa</taxon>
        <taxon>Ecdysozoa</taxon>
        <taxon>Nematoda</taxon>
        <taxon>Chromadorea</taxon>
        <taxon>Rhabditida</taxon>
        <taxon>Tylenchina</taxon>
        <taxon>Tylenchomorpha</taxon>
        <taxon>Sphaerularioidea</taxon>
        <taxon>Anguinidae</taxon>
        <taxon>Anguininae</taxon>
        <taxon>Ditylenchus</taxon>
    </lineage>
</organism>
<feature type="region of interest" description="Disordered" evidence="1">
    <location>
        <begin position="341"/>
        <end position="362"/>
    </location>
</feature>
<dbReference type="EMBL" id="JAKKPZ010000273">
    <property type="protein sequence ID" value="KAI1697334.1"/>
    <property type="molecule type" value="Genomic_DNA"/>
</dbReference>
<proteinExistence type="predicted"/>
<evidence type="ECO:0000313" key="3">
    <source>
        <dbReference type="Proteomes" id="UP001201812"/>
    </source>
</evidence>
<dbReference type="AlphaFoldDB" id="A0AAD4MJG9"/>
<evidence type="ECO:0000313" key="2">
    <source>
        <dbReference type="EMBL" id="KAI1697334.1"/>
    </source>
</evidence>
<accession>A0AAD4MJG9</accession>
<evidence type="ECO:0000256" key="1">
    <source>
        <dbReference type="SAM" id="MobiDB-lite"/>
    </source>
</evidence>
<reference evidence="2" key="1">
    <citation type="submission" date="2022-01" db="EMBL/GenBank/DDBJ databases">
        <title>Genome Sequence Resource for Two Populations of Ditylenchus destructor, the Migratory Endoparasitic Phytonematode.</title>
        <authorList>
            <person name="Zhang H."/>
            <person name="Lin R."/>
            <person name="Xie B."/>
        </authorList>
    </citation>
    <scope>NUCLEOTIDE SEQUENCE</scope>
    <source>
        <strain evidence="2">BazhouSP</strain>
    </source>
</reference>